<sequence length="218" mass="24487">MIQNSWHERIYRLLDIMNALMLYLNFLPPVLRHKCSLLRSFQSICEKNVDLFINDNFFLHICYNKKLIPVELLNTKLALSWPLSVESPFQNWLNACLSDLLTALLVAGSASAEQTSVYTLDGDDDPVANPPRALHCADGSSLGGIGIGIGTTSPFFVNTFEQVFFHWLGCAQPRHMTRSKPTILHARPSWSVTFSHPRCQHQRTILSPASSYALDLAS</sequence>
<dbReference type="Proteomes" id="UP000324748">
    <property type="component" value="Unassembled WGS sequence"/>
</dbReference>
<evidence type="ECO:0000313" key="3">
    <source>
        <dbReference type="Proteomes" id="UP000324748"/>
    </source>
</evidence>
<protein>
    <submittedName>
        <fullName evidence="1">Uncharacterized protein</fullName>
    </submittedName>
</protein>
<evidence type="ECO:0000313" key="1">
    <source>
        <dbReference type="EMBL" id="KAA1101433.1"/>
    </source>
</evidence>
<dbReference type="Proteomes" id="UP000325313">
    <property type="component" value="Unassembled WGS sequence"/>
</dbReference>
<organism evidence="1 3">
    <name type="scientific">Puccinia graminis f. sp. tritici</name>
    <dbReference type="NCBI Taxonomy" id="56615"/>
    <lineage>
        <taxon>Eukaryota</taxon>
        <taxon>Fungi</taxon>
        <taxon>Dikarya</taxon>
        <taxon>Basidiomycota</taxon>
        <taxon>Pucciniomycotina</taxon>
        <taxon>Pucciniomycetes</taxon>
        <taxon>Pucciniales</taxon>
        <taxon>Pucciniaceae</taxon>
        <taxon>Puccinia</taxon>
    </lineage>
</organism>
<evidence type="ECO:0000313" key="2">
    <source>
        <dbReference type="EMBL" id="KAA1136545.1"/>
    </source>
</evidence>
<gene>
    <name evidence="1" type="ORF">PGT21_019882</name>
    <name evidence="2" type="ORF">PGTUg99_035095</name>
</gene>
<comment type="caution">
    <text evidence="1">The sequence shown here is derived from an EMBL/GenBank/DDBJ whole genome shotgun (WGS) entry which is preliminary data.</text>
</comment>
<accession>A0A5B0PKG5</accession>
<dbReference type="AlphaFoldDB" id="A0A5B0PKG5"/>
<dbReference type="EMBL" id="VSWC01000053">
    <property type="protein sequence ID" value="KAA1101433.1"/>
    <property type="molecule type" value="Genomic_DNA"/>
</dbReference>
<name>A0A5B0PKG5_PUCGR</name>
<dbReference type="EMBL" id="VDEP01000035">
    <property type="protein sequence ID" value="KAA1136545.1"/>
    <property type="molecule type" value="Genomic_DNA"/>
</dbReference>
<evidence type="ECO:0000313" key="4">
    <source>
        <dbReference type="Proteomes" id="UP000325313"/>
    </source>
</evidence>
<keyword evidence="3" id="KW-1185">Reference proteome</keyword>
<reference evidence="3 4" key="1">
    <citation type="submission" date="2019-05" db="EMBL/GenBank/DDBJ databases">
        <title>Emergence of the Ug99 lineage of the wheat stem rust pathogen through somatic hybridization.</title>
        <authorList>
            <person name="Li F."/>
            <person name="Upadhyaya N.M."/>
            <person name="Sperschneider J."/>
            <person name="Matny O."/>
            <person name="Nguyen-Phuc H."/>
            <person name="Mago R."/>
            <person name="Raley C."/>
            <person name="Miller M.E."/>
            <person name="Silverstein K.A.T."/>
            <person name="Henningsen E."/>
            <person name="Hirsch C.D."/>
            <person name="Visser B."/>
            <person name="Pretorius Z.A."/>
            <person name="Steffenson B.J."/>
            <person name="Schwessinger B."/>
            <person name="Dodds P.N."/>
            <person name="Figueroa M."/>
        </authorList>
    </citation>
    <scope>NUCLEOTIDE SEQUENCE [LARGE SCALE GENOMIC DNA]</scope>
    <source>
        <strain evidence="1">21-0</strain>
        <strain evidence="2 4">Ug99</strain>
    </source>
</reference>
<proteinExistence type="predicted"/>